<organism evidence="1 2">
    <name type="scientific">Mucilaginibacter pineti</name>
    <dbReference type="NCBI Taxonomy" id="1391627"/>
    <lineage>
        <taxon>Bacteria</taxon>
        <taxon>Pseudomonadati</taxon>
        <taxon>Bacteroidota</taxon>
        <taxon>Sphingobacteriia</taxon>
        <taxon>Sphingobacteriales</taxon>
        <taxon>Sphingobacteriaceae</taxon>
        <taxon>Mucilaginibacter</taxon>
    </lineage>
</organism>
<gene>
    <name evidence="1" type="ORF">SAMN05216464_107235</name>
</gene>
<dbReference type="Proteomes" id="UP000199072">
    <property type="component" value="Unassembled WGS sequence"/>
</dbReference>
<evidence type="ECO:0000313" key="1">
    <source>
        <dbReference type="EMBL" id="SDE57752.1"/>
    </source>
</evidence>
<keyword evidence="1" id="KW-0503">Monooxygenase</keyword>
<dbReference type="AlphaFoldDB" id="A0A1G7E296"/>
<dbReference type="GO" id="GO:0004497">
    <property type="term" value="F:monooxygenase activity"/>
    <property type="evidence" value="ECO:0007669"/>
    <property type="project" value="UniProtKB-KW"/>
</dbReference>
<keyword evidence="2" id="KW-1185">Reference proteome</keyword>
<evidence type="ECO:0000313" key="2">
    <source>
        <dbReference type="Proteomes" id="UP000199072"/>
    </source>
</evidence>
<dbReference type="Gene3D" id="3.30.70.100">
    <property type="match status" value="1"/>
</dbReference>
<name>A0A1G7E296_9SPHI</name>
<dbReference type="InterPro" id="IPR011008">
    <property type="entry name" value="Dimeric_a/b-barrel"/>
</dbReference>
<dbReference type="RefSeq" id="WP_091150654.1">
    <property type="nucleotide sequence ID" value="NZ_FNAI01000007.1"/>
</dbReference>
<sequence>MVKLALLATLEAKPGKEQELADFLKSALPLALAEEQTISWYALQFGPSSFGIFDTFEAESGRAAHLSGPIANALMAKAPELLSADPVIKMVDLIAVK</sequence>
<reference evidence="1 2" key="1">
    <citation type="submission" date="2016-10" db="EMBL/GenBank/DDBJ databases">
        <authorList>
            <person name="de Groot N.N."/>
        </authorList>
    </citation>
    <scope>NUCLEOTIDE SEQUENCE [LARGE SCALE GENOMIC DNA]</scope>
    <source>
        <strain evidence="1 2">47C3B</strain>
    </source>
</reference>
<dbReference type="OrthoDB" id="9804891at2"/>
<proteinExistence type="predicted"/>
<keyword evidence="1" id="KW-0560">Oxidoreductase</keyword>
<dbReference type="EMBL" id="FNAI01000007">
    <property type="protein sequence ID" value="SDE57752.1"/>
    <property type="molecule type" value="Genomic_DNA"/>
</dbReference>
<accession>A0A1G7E296</accession>
<dbReference type="SUPFAM" id="SSF54909">
    <property type="entry name" value="Dimeric alpha+beta barrel"/>
    <property type="match status" value="1"/>
</dbReference>
<protein>
    <submittedName>
        <fullName evidence="1">Quinol monooxygenase YgiN</fullName>
    </submittedName>
</protein>